<dbReference type="Gene3D" id="1.10.10.10">
    <property type="entry name" value="Winged helix-like DNA-binding domain superfamily/Winged helix DNA-binding domain"/>
    <property type="match status" value="1"/>
</dbReference>
<evidence type="ECO:0000313" key="7">
    <source>
        <dbReference type="Proteomes" id="UP001165092"/>
    </source>
</evidence>
<evidence type="ECO:0000256" key="2">
    <source>
        <dbReference type="ARBA" id="ARBA00023015"/>
    </source>
</evidence>
<dbReference type="PANTHER" id="PTHR30419:SF31">
    <property type="entry name" value="BLR3139 PROTEIN"/>
    <property type="match status" value="1"/>
</dbReference>
<dbReference type="SUPFAM" id="SSF46785">
    <property type="entry name" value="Winged helix' DNA-binding domain"/>
    <property type="match status" value="1"/>
</dbReference>
<dbReference type="InterPro" id="IPR036390">
    <property type="entry name" value="WH_DNA-bd_sf"/>
</dbReference>
<comment type="similarity">
    <text evidence="1">Belongs to the LysR transcriptional regulatory family.</text>
</comment>
<dbReference type="InterPro" id="IPR036388">
    <property type="entry name" value="WH-like_DNA-bd_sf"/>
</dbReference>
<dbReference type="Proteomes" id="UP001165092">
    <property type="component" value="Unassembled WGS sequence"/>
</dbReference>
<dbReference type="PRINTS" id="PR00039">
    <property type="entry name" value="HTHLYSR"/>
</dbReference>
<gene>
    <name evidence="6" type="ORF">Nans01_30870</name>
</gene>
<dbReference type="GO" id="GO:0005829">
    <property type="term" value="C:cytosol"/>
    <property type="evidence" value="ECO:0007669"/>
    <property type="project" value="TreeGrafter"/>
</dbReference>
<dbReference type="PROSITE" id="PS50931">
    <property type="entry name" value="HTH_LYSR"/>
    <property type="match status" value="1"/>
</dbReference>
<dbReference type="InterPro" id="IPR005119">
    <property type="entry name" value="LysR_subst-bd"/>
</dbReference>
<proteinExistence type="inferred from homology"/>
<reference evidence="6" key="1">
    <citation type="submission" date="2023-02" db="EMBL/GenBank/DDBJ databases">
        <title>Nocardiopsis ansamitocini NBRC 112285.</title>
        <authorList>
            <person name="Ichikawa N."/>
            <person name="Sato H."/>
            <person name="Tonouchi N."/>
        </authorList>
    </citation>
    <scope>NUCLEOTIDE SEQUENCE</scope>
    <source>
        <strain evidence="6">NBRC 112285</strain>
    </source>
</reference>
<dbReference type="Pfam" id="PF03466">
    <property type="entry name" value="LysR_substrate"/>
    <property type="match status" value="1"/>
</dbReference>
<keyword evidence="4" id="KW-0804">Transcription</keyword>
<dbReference type="GO" id="GO:0003700">
    <property type="term" value="F:DNA-binding transcription factor activity"/>
    <property type="evidence" value="ECO:0007669"/>
    <property type="project" value="InterPro"/>
</dbReference>
<protein>
    <submittedName>
        <fullName evidence="6">Transcriptional regulator</fullName>
    </submittedName>
</protein>
<evidence type="ECO:0000313" key="6">
    <source>
        <dbReference type="EMBL" id="GLU48736.1"/>
    </source>
</evidence>
<dbReference type="AlphaFoldDB" id="A0A9W6UHD0"/>
<sequence length="290" mass="30455">MELRHLEHFVAVADRRHFTRAAEDLSISQSGLSASIRALERELRAQLFVRHTRSVELTEAGRALLAECRRTLTSAAAARDAVAAVQGLLRGRLSVGVEQCIGVVDVPDLLAAFRTAHPGVEVALRQAGSVGLLQDVHAGHLDLALVSSAGEPVVGVTLTALRTEPILLVCHPEHPLAERSHVTPEDLDCETFVGFDPSWGARTIVDAALAAAGVRHRVELEVNDVHTLLELVGHGLGVALVPAPIAAKPVARVARVAVHGAAAGPWQVSVATPATGPSVAAKALLEMLPA</sequence>
<name>A0A9W6UHD0_9ACTN</name>
<dbReference type="Pfam" id="PF00126">
    <property type="entry name" value="HTH_1"/>
    <property type="match status" value="1"/>
</dbReference>
<dbReference type="InterPro" id="IPR000847">
    <property type="entry name" value="LysR_HTH_N"/>
</dbReference>
<keyword evidence="2" id="KW-0805">Transcription regulation</keyword>
<organism evidence="6 7">
    <name type="scientific">Nocardiopsis ansamitocini</name>
    <dbReference type="NCBI Taxonomy" id="1670832"/>
    <lineage>
        <taxon>Bacteria</taxon>
        <taxon>Bacillati</taxon>
        <taxon>Actinomycetota</taxon>
        <taxon>Actinomycetes</taxon>
        <taxon>Streptosporangiales</taxon>
        <taxon>Nocardiopsidaceae</taxon>
        <taxon>Nocardiopsis</taxon>
    </lineage>
</organism>
<dbReference type="PANTHER" id="PTHR30419">
    <property type="entry name" value="HTH-TYPE TRANSCRIPTIONAL REGULATOR YBHD"/>
    <property type="match status" value="1"/>
</dbReference>
<dbReference type="EMBL" id="BSQG01000005">
    <property type="protein sequence ID" value="GLU48736.1"/>
    <property type="molecule type" value="Genomic_DNA"/>
</dbReference>
<accession>A0A9W6UHD0</accession>
<dbReference type="FunFam" id="1.10.10.10:FF:000001">
    <property type="entry name" value="LysR family transcriptional regulator"/>
    <property type="match status" value="1"/>
</dbReference>
<evidence type="ECO:0000256" key="4">
    <source>
        <dbReference type="ARBA" id="ARBA00023163"/>
    </source>
</evidence>
<keyword evidence="3" id="KW-0238">DNA-binding</keyword>
<evidence type="ECO:0000256" key="1">
    <source>
        <dbReference type="ARBA" id="ARBA00009437"/>
    </source>
</evidence>
<dbReference type="Gene3D" id="3.40.190.290">
    <property type="match status" value="1"/>
</dbReference>
<dbReference type="SUPFAM" id="SSF53850">
    <property type="entry name" value="Periplasmic binding protein-like II"/>
    <property type="match status" value="1"/>
</dbReference>
<dbReference type="InterPro" id="IPR050950">
    <property type="entry name" value="HTH-type_LysR_regulators"/>
</dbReference>
<comment type="caution">
    <text evidence="6">The sequence shown here is derived from an EMBL/GenBank/DDBJ whole genome shotgun (WGS) entry which is preliminary data.</text>
</comment>
<evidence type="ECO:0000256" key="3">
    <source>
        <dbReference type="ARBA" id="ARBA00023125"/>
    </source>
</evidence>
<dbReference type="RefSeq" id="WP_285760218.1">
    <property type="nucleotide sequence ID" value="NZ_BSQG01000005.1"/>
</dbReference>
<dbReference type="CDD" id="cd08436">
    <property type="entry name" value="PBP2_LTTR_like_3"/>
    <property type="match status" value="1"/>
</dbReference>
<evidence type="ECO:0000259" key="5">
    <source>
        <dbReference type="PROSITE" id="PS50931"/>
    </source>
</evidence>
<dbReference type="GO" id="GO:0003677">
    <property type="term" value="F:DNA binding"/>
    <property type="evidence" value="ECO:0007669"/>
    <property type="project" value="UniProtKB-KW"/>
</dbReference>
<feature type="domain" description="HTH lysR-type" evidence="5">
    <location>
        <begin position="1"/>
        <end position="58"/>
    </location>
</feature>
<keyword evidence="7" id="KW-1185">Reference proteome</keyword>